<name>A0ABU7CSR2_9TELE</name>
<feature type="chain" id="PRO_5046827009" evidence="1">
    <location>
        <begin position="32"/>
        <end position="143"/>
    </location>
</feature>
<accession>A0ABU7CSR2</accession>
<dbReference type="Proteomes" id="UP001352852">
    <property type="component" value="Unassembled WGS sequence"/>
</dbReference>
<proteinExistence type="predicted"/>
<feature type="signal peptide" evidence="1">
    <location>
        <begin position="1"/>
        <end position="31"/>
    </location>
</feature>
<keyword evidence="3" id="KW-1185">Reference proteome</keyword>
<protein>
    <submittedName>
        <fullName evidence="2">Uncharacterized protein</fullName>
    </submittedName>
</protein>
<sequence length="143" mass="16328">MAAADISGSLAGVRSTKGLLLVFTLLSLVYAAHSLQHTKNLEILTKYYQVGWEEAAKKKVQQESGLAIFINSLQSRIDKLFSVVKQLKTITEESSYLRELPTIMENFLHEKIQEVNDDVKAYRKEIQDVWAIIELEEDKRSEL</sequence>
<gene>
    <name evidence="2" type="ORF">CHARACLAT_030956</name>
</gene>
<reference evidence="2 3" key="1">
    <citation type="submission" date="2021-06" db="EMBL/GenBank/DDBJ databases">
        <authorList>
            <person name="Palmer J.M."/>
        </authorList>
    </citation>
    <scope>NUCLEOTIDE SEQUENCE [LARGE SCALE GENOMIC DNA]</scope>
    <source>
        <strain evidence="2 3">CL_MEX2019</strain>
        <tissue evidence="2">Muscle</tissue>
    </source>
</reference>
<evidence type="ECO:0000256" key="1">
    <source>
        <dbReference type="SAM" id="SignalP"/>
    </source>
</evidence>
<keyword evidence="1" id="KW-0732">Signal</keyword>
<dbReference type="EMBL" id="JAHUTJ010004814">
    <property type="protein sequence ID" value="MED6265982.1"/>
    <property type="molecule type" value="Genomic_DNA"/>
</dbReference>
<evidence type="ECO:0000313" key="3">
    <source>
        <dbReference type="Proteomes" id="UP001352852"/>
    </source>
</evidence>
<evidence type="ECO:0000313" key="2">
    <source>
        <dbReference type="EMBL" id="MED6265982.1"/>
    </source>
</evidence>
<organism evidence="2 3">
    <name type="scientific">Characodon lateralis</name>
    <dbReference type="NCBI Taxonomy" id="208331"/>
    <lineage>
        <taxon>Eukaryota</taxon>
        <taxon>Metazoa</taxon>
        <taxon>Chordata</taxon>
        <taxon>Craniata</taxon>
        <taxon>Vertebrata</taxon>
        <taxon>Euteleostomi</taxon>
        <taxon>Actinopterygii</taxon>
        <taxon>Neopterygii</taxon>
        <taxon>Teleostei</taxon>
        <taxon>Neoteleostei</taxon>
        <taxon>Acanthomorphata</taxon>
        <taxon>Ovalentaria</taxon>
        <taxon>Atherinomorphae</taxon>
        <taxon>Cyprinodontiformes</taxon>
        <taxon>Goodeidae</taxon>
        <taxon>Characodon</taxon>
    </lineage>
</organism>
<comment type="caution">
    <text evidence="2">The sequence shown here is derived from an EMBL/GenBank/DDBJ whole genome shotgun (WGS) entry which is preliminary data.</text>
</comment>